<protein>
    <submittedName>
        <fullName evidence="3">Uncharacterized protein</fullName>
    </submittedName>
</protein>
<keyword evidence="2" id="KW-1185">Reference proteome</keyword>
<reference evidence="3" key="1">
    <citation type="submission" date="2022-11" db="UniProtKB">
        <authorList>
            <consortium name="WormBaseParasite"/>
        </authorList>
    </citation>
    <scope>IDENTIFICATION</scope>
</reference>
<evidence type="ECO:0000313" key="3">
    <source>
        <dbReference type="WBParaSite" id="ACRNAN_scaffold3207.g20516.t1"/>
    </source>
</evidence>
<proteinExistence type="predicted"/>
<feature type="compositionally biased region" description="Polar residues" evidence="1">
    <location>
        <begin position="61"/>
        <end position="73"/>
    </location>
</feature>
<dbReference type="WBParaSite" id="ACRNAN_scaffold3207.g20516.t1">
    <property type="protein sequence ID" value="ACRNAN_scaffold3207.g20516.t1"/>
    <property type="gene ID" value="ACRNAN_scaffold3207.g20516"/>
</dbReference>
<accession>A0A914DMZ8</accession>
<evidence type="ECO:0000256" key="1">
    <source>
        <dbReference type="SAM" id="MobiDB-lite"/>
    </source>
</evidence>
<feature type="compositionally biased region" description="Low complexity" evidence="1">
    <location>
        <begin position="199"/>
        <end position="216"/>
    </location>
</feature>
<feature type="region of interest" description="Disordered" evidence="1">
    <location>
        <begin position="199"/>
        <end position="252"/>
    </location>
</feature>
<name>A0A914DMZ8_9BILA</name>
<organism evidence="2 3">
    <name type="scientific">Acrobeloides nanus</name>
    <dbReference type="NCBI Taxonomy" id="290746"/>
    <lineage>
        <taxon>Eukaryota</taxon>
        <taxon>Metazoa</taxon>
        <taxon>Ecdysozoa</taxon>
        <taxon>Nematoda</taxon>
        <taxon>Chromadorea</taxon>
        <taxon>Rhabditida</taxon>
        <taxon>Tylenchina</taxon>
        <taxon>Cephalobomorpha</taxon>
        <taxon>Cephaloboidea</taxon>
        <taxon>Cephalobidae</taxon>
        <taxon>Acrobeloides</taxon>
    </lineage>
</organism>
<sequence>MENKKKDKKKIYEEEVSIEELSSEISNQNESPRKDKNQVKTDLETAKQEEKLKKLEISKNEPITTSEEPSISTDMPKVDTELETANKTVEDLTKLIEPAPNTKSGDVNVDIVEKEEKFEPEISETSTDFFPINEIHLNSTHLVKKPEQEIDIIPHIFMTEEPPTTTTTMPSIKLEHTTTIPITETSNIGKPEIITKSTISLPSTTTTSLPSTSSSQPPLPPVHIHQNELGKSGFGKIGGDETENKETEIENPKPDMTWWDKYLIGLRCSMRDCKDALLPTEPFPRELSAPTVMRRIRGHESTICACGSTHMNQAGNS</sequence>
<feature type="compositionally biased region" description="Basic and acidic residues" evidence="1">
    <location>
        <begin position="238"/>
        <end position="252"/>
    </location>
</feature>
<feature type="region of interest" description="Disordered" evidence="1">
    <location>
        <begin position="1"/>
        <end position="76"/>
    </location>
</feature>
<dbReference type="Proteomes" id="UP000887540">
    <property type="component" value="Unplaced"/>
</dbReference>
<feature type="compositionally biased region" description="Basic and acidic residues" evidence="1">
    <location>
        <begin position="31"/>
        <end position="59"/>
    </location>
</feature>
<feature type="compositionally biased region" description="Basic and acidic residues" evidence="1">
    <location>
        <begin position="1"/>
        <end position="13"/>
    </location>
</feature>
<dbReference type="AlphaFoldDB" id="A0A914DMZ8"/>
<evidence type="ECO:0000313" key="2">
    <source>
        <dbReference type="Proteomes" id="UP000887540"/>
    </source>
</evidence>